<dbReference type="GO" id="GO:0005829">
    <property type="term" value="C:cytosol"/>
    <property type="evidence" value="ECO:0007669"/>
    <property type="project" value="TreeGrafter"/>
</dbReference>
<evidence type="ECO:0000256" key="4">
    <source>
        <dbReference type="ARBA" id="ARBA00053735"/>
    </source>
</evidence>
<dbReference type="GO" id="GO:0005094">
    <property type="term" value="F:Rho GDP-dissociation inhibitor activity"/>
    <property type="evidence" value="ECO:0007669"/>
    <property type="project" value="InterPro"/>
</dbReference>
<accession>A0A6F9D5Z7</accession>
<protein>
    <recommendedName>
        <fullName evidence="5">Rho GDP-dissociation inhibitor 3</fullName>
    </recommendedName>
    <alternativeName>
        <fullName evidence="6">Rho-GDI gamma</fullName>
    </alternativeName>
</protein>
<dbReference type="Gene3D" id="2.70.50.30">
    <property type="entry name" value="Coagulation Factor XIII, subunit A, domain 1"/>
    <property type="match status" value="1"/>
</dbReference>
<comment type="subcellular location">
    <subcellularLocation>
        <location evidence="1">Cytoplasm</location>
    </subcellularLocation>
</comment>
<dbReference type="InterPro" id="IPR000406">
    <property type="entry name" value="Rho_GDI"/>
</dbReference>
<dbReference type="GO" id="GO:0007266">
    <property type="term" value="P:Rho protein signal transduction"/>
    <property type="evidence" value="ECO:0007669"/>
    <property type="project" value="InterPro"/>
</dbReference>
<dbReference type="AlphaFoldDB" id="A0A6F9D5Z7"/>
<dbReference type="FunFam" id="2.70.50.30:FF:000001">
    <property type="entry name" value="Rho GDP-dissociation inhibitor 1"/>
    <property type="match status" value="1"/>
</dbReference>
<evidence type="ECO:0000256" key="6">
    <source>
        <dbReference type="ARBA" id="ARBA00080671"/>
    </source>
</evidence>
<sequence>MLRHIRKVKHTIYLILLCAKLVMAEEDTVPVEELQKLEVEDGDELTPGYKAPAKVDLQTIQDLDADDESLQKYKKELLGGKQDILDEGGNNVLVKALRIIVEGREDLVIDLTGNLSDLKVTMKEGVKYRLKIVFRVQREIVSGLRFLSQVKRKGIKVDSSNHMVGSYGPKTEEHSFLAPMEDAPSGMIARGVYNIHSKFTDDDKNIYLEWDWAMTIAKNWK</sequence>
<dbReference type="PANTHER" id="PTHR10980">
    <property type="entry name" value="RHO GDP-DISSOCIATION INHIBITOR"/>
    <property type="match status" value="1"/>
</dbReference>
<feature type="signal peptide" evidence="7">
    <location>
        <begin position="1"/>
        <end position="24"/>
    </location>
</feature>
<proteinExistence type="evidence at transcript level"/>
<dbReference type="GO" id="GO:0016020">
    <property type="term" value="C:membrane"/>
    <property type="evidence" value="ECO:0007669"/>
    <property type="project" value="TreeGrafter"/>
</dbReference>
<dbReference type="SUPFAM" id="SSF81296">
    <property type="entry name" value="E set domains"/>
    <property type="match status" value="1"/>
</dbReference>
<comment type="similarity">
    <text evidence="2">Belongs to the Rho GDI family.</text>
</comment>
<evidence type="ECO:0000256" key="2">
    <source>
        <dbReference type="ARBA" id="ARBA00009758"/>
    </source>
</evidence>
<feature type="chain" id="PRO_5026336828" description="Rho GDP-dissociation inhibitor 3" evidence="7">
    <location>
        <begin position="25"/>
        <end position="221"/>
    </location>
</feature>
<dbReference type="InterPro" id="IPR014756">
    <property type="entry name" value="Ig_E-set"/>
</dbReference>
<dbReference type="Pfam" id="PF02115">
    <property type="entry name" value="Rho_GDI"/>
    <property type="match status" value="1"/>
</dbReference>
<evidence type="ECO:0000256" key="7">
    <source>
        <dbReference type="SAM" id="SignalP"/>
    </source>
</evidence>
<evidence type="ECO:0000256" key="5">
    <source>
        <dbReference type="ARBA" id="ARBA00073845"/>
    </source>
</evidence>
<gene>
    <name evidence="8" type="primary">Arhgdia</name>
</gene>
<reference evidence="8" key="1">
    <citation type="submission" date="2020-04" db="EMBL/GenBank/DDBJ databases">
        <authorList>
            <person name="Neveu A P."/>
        </authorList>
    </citation>
    <scope>NUCLEOTIDE SEQUENCE</scope>
    <source>
        <tissue evidence="8">Whole embryo</tissue>
    </source>
</reference>
<organism evidence="8">
    <name type="scientific">Phallusia mammillata</name>
    <dbReference type="NCBI Taxonomy" id="59560"/>
    <lineage>
        <taxon>Eukaryota</taxon>
        <taxon>Metazoa</taxon>
        <taxon>Chordata</taxon>
        <taxon>Tunicata</taxon>
        <taxon>Ascidiacea</taxon>
        <taxon>Phlebobranchia</taxon>
        <taxon>Ascidiidae</taxon>
        <taxon>Phallusia</taxon>
    </lineage>
</organism>
<dbReference type="InterPro" id="IPR024792">
    <property type="entry name" value="RhoGDI_dom_sf"/>
</dbReference>
<name>A0A6F9D5Z7_9ASCI</name>
<dbReference type="PANTHER" id="PTHR10980:SF3">
    <property type="entry name" value="LD16419P"/>
    <property type="match status" value="1"/>
</dbReference>
<keyword evidence="3" id="KW-0963">Cytoplasm</keyword>
<comment type="function">
    <text evidence="4">Inhibits GDP/GTP exchange reaction of RhoB. Interacts specifically with the GDP- and GTP-bound forms of post-translationally processed Rhob and Rhog proteins, both of which show a growth-regulated expression in mammalian cells. Stimulates the release of the GDP-bound but not the GTP-bound RhoB protein. Also inhibits the GDP/GTP exchange of RhoB but shows less ability to inhibit the dissociation of prebound GTP.</text>
</comment>
<evidence type="ECO:0000256" key="1">
    <source>
        <dbReference type="ARBA" id="ARBA00004496"/>
    </source>
</evidence>
<evidence type="ECO:0000313" key="8">
    <source>
        <dbReference type="EMBL" id="CAB3222853.1"/>
    </source>
</evidence>
<dbReference type="PRINTS" id="PR00492">
    <property type="entry name" value="RHOGDI"/>
</dbReference>
<keyword evidence="7" id="KW-0732">Signal</keyword>
<dbReference type="EMBL" id="LR783022">
    <property type="protein sequence ID" value="CAB3222853.1"/>
    <property type="molecule type" value="mRNA"/>
</dbReference>
<evidence type="ECO:0000256" key="3">
    <source>
        <dbReference type="ARBA" id="ARBA00022490"/>
    </source>
</evidence>